<dbReference type="GO" id="GO:0016020">
    <property type="term" value="C:membrane"/>
    <property type="evidence" value="ECO:0007669"/>
    <property type="project" value="UniProtKB-SubCell"/>
</dbReference>
<evidence type="ECO:0000256" key="4">
    <source>
        <dbReference type="ARBA" id="ARBA00023136"/>
    </source>
</evidence>
<dbReference type="SUPFAM" id="SSF49842">
    <property type="entry name" value="TNF-like"/>
    <property type="match status" value="1"/>
</dbReference>
<evidence type="ECO:0000313" key="6">
    <source>
        <dbReference type="EMBL" id="KAJ1114539.1"/>
    </source>
</evidence>
<dbReference type="PANTHER" id="PTHR11471:SF3">
    <property type="entry name" value="TUMOR NECROSIS FACTOR LIGAND SUPERFAMILY MEMBER 11"/>
    <property type="match status" value="1"/>
</dbReference>
<keyword evidence="7" id="KW-1185">Reference proteome</keyword>
<dbReference type="GO" id="GO:0005615">
    <property type="term" value="C:extracellular space"/>
    <property type="evidence" value="ECO:0007669"/>
    <property type="project" value="UniProtKB-KW"/>
</dbReference>
<dbReference type="GO" id="GO:0005164">
    <property type="term" value="F:tumor necrosis factor receptor binding"/>
    <property type="evidence" value="ECO:0007669"/>
    <property type="project" value="InterPro"/>
</dbReference>
<dbReference type="Proteomes" id="UP001066276">
    <property type="component" value="Chromosome 8"/>
</dbReference>
<protein>
    <recommendedName>
        <fullName evidence="5">THD domain-containing protein</fullName>
    </recommendedName>
</protein>
<dbReference type="Pfam" id="PF00229">
    <property type="entry name" value="TNF"/>
    <property type="match status" value="1"/>
</dbReference>
<dbReference type="Gene3D" id="2.60.120.40">
    <property type="match status" value="1"/>
</dbReference>
<accession>A0AAV7NGA5</accession>
<reference evidence="6" key="1">
    <citation type="journal article" date="2022" name="bioRxiv">
        <title>Sequencing and chromosome-scale assembly of the giantPleurodeles waltlgenome.</title>
        <authorList>
            <person name="Brown T."/>
            <person name="Elewa A."/>
            <person name="Iarovenko S."/>
            <person name="Subramanian E."/>
            <person name="Araus A.J."/>
            <person name="Petzold A."/>
            <person name="Susuki M."/>
            <person name="Suzuki K.-i.T."/>
            <person name="Hayashi T."/>
            <person name="Toyoda A."/>
            <person name="Oliveira C."/>
            <person name="Osipova E."/>
            <person name="Leigh N.D."/>
            <person name="Simon A."/>
            <person name="Yun M.H."/>
        </authorList>
    </citation>
    <scope>NUCLEOTIDE SEQUENCE</scope>
    <source>
        <strain evidence="6">20211129_DDA</strain>
        <tissue evidence="6">Liver</tissue>
    </source>
</reference>
<comment type="caution">
    <text evidence="6">The sequence shown here is derived from an EMBL/GenBank/DDBJ whole genome shotgun (WGS) entry which is preliminary data.</text>
</comment>
<evidence type="ECO:0000256" key="2">
    <source>
        <dbReference type="ARBA" id="ARBA00008670"/>
    </source>
</evidence>
<dbReference type="InterPro" id="IPR006052">
    <property type="entry name" value="TNF_dom"/>
</dbReference>
<comment type="subcellular location">
    <subcellularLocation>
        <location evidence="1">Membrane</location>
    </subcellularLocation>
</comment>
<dbReference type="PROSITE" id="PS50049">
    <property type="entry name" value="THD_2"/>
    <property type="match status" value="1"/>
</dbReference>
<dbReference type="GO" id="GO:0005125">
    <property type="term" value="F:cytokine activity"/>
    <property type="evidence" value="ECO:0007669"/>
    <property type="project" value="UniProtKB-KW"/>
</dbReference>
<name>A0AAV7NGA5_PLEWA</name>
<evidence type="ECO:0000256" key="3">
    <source>
        <dbReference type="ARBA" id="ARBA00022514"/>
    </source>
</evidence>
<dbReference type="GO" id="GO:0006955">
    <property type="term" value="P:immune response"/>
    <property type="evidence" value="ECO:0007669"/>
    <property type="project" value="InterPro"/>
</dbReference>
<gene>
    <name evidence="6" type="ORF">NDU88_002774</name>
</gene>
<evidence type="ECO:0000259" key="5">
    <source>
        <dbReference type="PROSITE" id="PS50049"/>
    </source>
</evidence>
<dbReference type="EMBL" id="JANPWB010000012">
    <property type="protein sequence ID" value="KAJ1114539.1"/>
    <property type="molecule type" value="Genomic_DNA"/>
</dbReference>
<organism evidence="6 7">
    <name type="scientific">Pleurodeles waltl</name>
    <name type="common">Iberian ribbed newt</name>
    <dbReference type="NCBI Taxonomy" id="8319"/>
    <lineage>
        <taxon>Eukaryota</taxon>
        <taxon>Metazoa</taxon>
        <taxon>Chordata</taxon>
        <taxon>Craniata</taxon>
        <taxon>Vertebrata</taxon>
        <taxon>Euteleostomi</taxon>
        <taxon>Amphibia</taxon>
        <taxon>Batrachia</taxon>
        <taxon>Caudata</taxon>
        <taxon>Salamandroidea</taxon>
        <taxon>Salamandridae</taxon>
        <taxon>Pleurodelinae</taxon>
        <taxon>Pleurodeles</taxon>
    </lineage>
</organism>
<keyword evidence="3" id="KW-0202">Cytokine</keyword>
<dbReference type="AlphaFoldDB" id="A0AAV7NGA5"/>
<dbReference type="PANTHER" id="PTHR11471">
    <property type="entry name" value="TUMOR NECROSIS FACTOR FAMILY MEMBER"/>
    <property type="match status" value="1"/>
</dbReference>
<sequence length="236" mass="27281">MPRSVLLALIALGVAQVGSTLGIILFFRIQMGSERPLKDEEYAACLRILFRLPESSHLKDTVQEDDERNSECREIRQIFLAAVEKEVERVLEQRSTSEKVTEDDLPDSKKNKYGKWPLAHLTINLSNSTWGPEKRVNLTSWNYKEGWANISNMTYNHGKLKINQDGFYYVYANICFRHHETSGNSNILDSGLQLMLYISKSNIRRRNSETLMKEIELLHFDIPTREKLCSLVTDQI</sequence>
<comment type="similarity">
    <text evidence="2">Belongs to the tumor necrosis factor family.</text>
</comment>
<evidence type="ECO:0000256" key="1">
    <source>
        <dbReference type="ARBA" id="ARBA00004370"/>
    </source>
</evidence>
<proteinExistence type="inferred from homology"/>
<keyword evidence="4" id="KW-0472">Membrane</keyword>
<evidence type="ECO:0000313" key="7">
    <source>
        <dbReference type="Proteomes" id="UP001066276"/>
    </source>
</evidence>
<feature type="domain" description="THD" evidence="5">
    <location>
        <begin position="117"/>
        <end position="236"/>
    </location>
</feature>
<dbReference type="InterPro" id="IPR008983">
    <property type="entry name" value="Tumour_necrosis_fac-like_dom"/>
</dbReference>